<dbReference type="PANTHER" id="PTHR45138">
    <property type="entry name" value="REGULATORY COMPONENTS OF SENSORY TRANSDUCTION SYSTEM"/>
    <property type="match status" value="1"/>
</dbReference>
<evidence type="ECO:0000313" key="3">
    <source>
        <dbReference type="Proteomes" id="UP000009229"/>
    </source>
</evidence>
<sequence>MQSFVHPSENYQILKSLDSLVQNITENQKVFCQKVAEIKDNHYTLVKSYYQESQRLIKMLKETAFLCSLMFSIEDEKSICVSAINILRKLLQEPVTIRILCASSSRTKLETVAEEKSAAHDIKNVCSKSPLNCIAIKTCRPIIYSPLESTVPCPEMLDSPDQYTYACVPLVAEGVAFGCINILFEHDTKMDRLKENIDLINILAGYASLAIYNNRLIKTVKREALTDKLTGLPNRRFGMEALQGEINRSKRYGHVFSVAMLDIDNFKLVNDNYGHTEGDKVLTLMADLARKCLRNVDLVARFGGEEFLIILPETDIKRACAVVERFCRVFNEASLSDVLCAKNLTLSGGIAQFPHDGEDALSLLKTADERLYLAKSSGRNRIVADKLN</sequence>
<evidence type="ECO:0000313" key="2">
    <source>
        <dbReference type="EMBL" id="AEG15808.1"/>
    </source>
</evidence>
<dbReference type="NCBIfam" id="TIGR00254">
    <property type="entry name" value="GGDEF"/>
    <property type="match status" value="1"/>
</dbReference>
<dbReference type="SUPFAM" id="SSF55781">
    <property type="entry name" value="GAF domain-like"/>
    <property type="match status" value="1"/>
</dbReference>
<keyword evidence="3" id="KW-1185">Reference proteome</keyword>
<dbReference type="InterPro" id="IPR029787">
    <property type="entry name" value="Nucleotide_cyclase"/>
</dbReference>
<accession>A0AAU8Q425</accession>
<dbReference type="InterPro" id="IPR000160">
    <property type="entry name" value="GGDEF_dom"/>
</dbReference>
<dbReference type="Pfam" id="PF00990">
    <property type="entry name" value="GGDEF"/>
    <property type="match status" value="1"/>
</dbReference>
<evidence type="ECO:0000259" key="1">
    <source>
        <dbReference type="PROSITE" id="PS50887"/>
    </source>
</evidence>
<proteinExistence type="predicted"/>
<dbReference type="Gene3D" id="3.30.450.40">
    <property type="match status" value="1"/>
</dbReference>
<dbReference type="InterPro" id="IPR050469">
    <property type="entry name" value="Diguanylate_Cyclase"/>
</dbReference>
<name>A0AAU8Q425_DESK7</name>
<dbReference type="EMBL" id="CP002770">
    <property type="protein sequence ID" value="AEG15808.1"/>
    <property type="molecule type" value="Genomic_DNA"/>
</dbReference>
<feature type="domain" description="GGDEF" evidence="1">
    <location>
        <begin position="254"/>
        <end position="387"/>
    </location>
</feature>
<dbReference type="PANTHER" id="PTHR45138:SF9">
    <property type="entry name" value="DIGUANYLATE CYCLASE DGCM-RELATED"/>
    <property type="match status" value="1"/>
</dbReference>
<dbReference type="PROSITE" id="PS50887">
    <property type="entry name" value="GGDEF"/>
    <property type="match status" value="1"/>
</dbReference>
<dbReference type="InterPro" id="IPR043128">
    <property type="entry name" value="Rev_trsase/Diguanyl_cyclase"/>
</dbReference>
<dbReference type="SMART" id="SM00267">
    <property type="entry name" value="GGDEF"/>
    <property type="match status" value="1"/>
</dbReference>
<gene>
    <name evidence="2" type="ordered locus">Desku_2272</name>
</gene>
<reference evidence="3" key="1">
    <citation type="submission" date="2011-05" db="EMBL/GenBank/DDBJ databases">
        <title>Complete sequence of Desulfotomaculum kuznetsovii DSM 6115.</title>
        <authorList>
            <person name="Lucas S."/>
            <person name="Han J."/>
            <person name="Lapidus A."/>
            <person name="Cheng J.-F."/>
            <person name="Goodwin L."/>
            <person name="Pitluck S."/>
            <person name="Peters L."/>
            <person name="Mikhailova N."/>
            <person name="Lu M."/>
            <person name="Saunders E."/>
            <person name="Han C."/>
            <person name="Tapia R."/>
            <person name="Land M."/>
            <person name="Hauser L."/>
            <person name="Kyrpides N."/>
            <person name="Ivanova N."/>
            <person name="Pagani I."/>
            <person name="Nazina T."/>
            <person name="Ivanova A."/>
            <person name="Parshina S."/>
            <person name="Kuever J."/>
            <person name="Muyzer G."/>
            <person name="Plugge C."/>
            <person name="Stams A."/>
            <person name="Woyke T."/>
        </authorList>
    </citation>
    <scope>NUCLEOTIDE SEQUENCE [LARGE SCALE GENOMIC DNA]</scope>
    <source>
        <strain evidence="3">DSM 6115 / VKM B-1805 / 17</strain>
    </source>
</reference>
<dbReference type="Proteomes" id="UP000009229">
    <property type="component" value="Chromosome"/>
</dbReference>
<dbReference type="AlphaFoldDB" id="A0AAU8Q425"/>
<dbReference type="InterPro" id="IPR029016">
    <property type="entry name" value="GAF-like_dom_sf"/>
</dbReference>
<dbReference type="SUPFAM" id="SSF55073">
    <property type="entry name" value="Nucleotide cyclase"/>
    <property type="match status" value="1"/>
</dbReference>
<dbReference type="CDD" id="cd01949">
    <property type="entry name" value="GGDEF"/>
    <property type="match status" value="1"/>
</dbReference>
<organism evidence="2 3">
    <name type="scientific">Desulfofundulus kuznetsovii (strain DSM 6115 / VKM B-1805 / 17)</name>
    <name type="common">Desulfotomaculum kuznetsovii</name>
    <dbReference type="NCBI Taxonomy" id="760568"/>
    <lineage>
        <taxon>Bacteria</taxon>
        <taxon>Bacillati</taxon>
        <taxon>Bacillota</taxon>
        <taxon>Clostridia</taxon>
        <taxon>Eubacteriales</taxon>
        <taxon>Peptococcaceae</taxon>
        <taxon>Desulfofundulus</taxon>
    </lineage>
</organism>
<dbReference type="Gene3D" id="3.30.70.270">
    <property type="match status" value="1"/>
</dbReference>
<dbReference type="FunFam" id="3.30.70.270:FF:000001">
    <property type="entry name" value="Diguanylate cyclase domain protein"/>
    <property type="match status" value="1"/>
</dbReference>
<dbReference type="KEGG" id="dku:Desku_2272"/>
<protein>
    <submittedName>
        <fullName evidence="2">Diguanylate cyclase</fullName>
    </submittedName>
</protein>
<dbReference type="RefSeq" id="WP_013823322.1">
    <property type="nucleotide sequence ID" value="NC_015573.1"/>
</dbReference>
<dbReference type="GO" id="GO:0052621">
    <property type="term" value="F:diguanylate cyclase activity"/>
    <property type="evidence" value="ECO:0007669"/>
    <property type="project" value="TreeGrafter"/>
</dbReference>